<dbReference type="InterPro" id="IPR027417">
    <property type="entry name" value="P-loop_NTPase"/>
</dbReference>
<keyword evidence="2" id="KW-0067">ATP-binding</keyword>
<sequence>MTRRLFRATASEVRTSSAEKILSSLIAEQLNRKPSRSAEQRSWEKSLPKLADVLVDAGLATVDMLVEYPLPQSTRRADVVLAGIHPVTGKPNYVVVELKQWSDAQLTWSSDRIVQVNRMPGEHLHPVDQVRGYCNYLRQYVELLHNDPEALHGVTYLHNATRKSVSTLLTRRQDDLGRLFTGDRRDEFSEYLLSQFAPESAPFAADRLLASEIRPRRAFLDFAFDELRAATEYSLLDNQKLAFEAVRNQVRLAHETDQKCVILVTGGPGSGKSMVAVSLLAELYREGLRVQYATGSVAITETMRRFPAKRSEELKGLFKYYRDLAEVGKNQLDVLICDEAHRIRKTSTNRWKKRELRTDRPQLDELMSVARVPVFLLDENQVVRPDEVGTPDAIRAHAARKGYPVHHIQLDGQFRCGGSAEYDEWVLQLVGLRNSRPTEWKGDDFEVRVASSPQEMENFLRVKNDNGLTARIAAGFCWPWSDPEPDGTLVHDVVIGDWSKPWNKKNDLLTGIAPPAKLWATDPRGFEQVGCVFTAQGFEYDWAGVILGPDIAFNGQRLGVRREFHEDKKLKLTRSNPVFDEEFERLVRNAYKVLLTRGMQGVVIYSTDPATQEFITSLVGSRGAITTGA</sequence>
<comment type="caution">
    <text evidence="2">The sequence shown here is derived from an EMBL/GenBank/DDBJ whole genome shotgun (WGS) entry which is preliminary data.</text>
</comment>
<protein>
    <submittedName>
        <fullName evidence="2">DNA/RNA helicase domain-containing protein</fullName>
    </submittedName>
</protein>
<keyword evidence="2" id="KW-0378">Hydrolase</keyword>
<reference evidence="2 3" key="1">
    <citation type="submission" date="2024-10" db="EMBL/GenBank/DDBJ databases">
        <title>The Natural Products Discovery Center: Release of the First 8490 Sequenced Strains for Exploring Actinobacteria Biosynthetic Diversity.</title>
        <authorList>
            <person name="Kalkreuter E."/>
            <person name="Kautsar S.A."/>
            <person name="Yang D."/>
            <person name="Bader C.D."/>
            <person name="Teijaro C.N."/>
            <person name="Fluegel L."/>
            <person name="Davis C.M."/>
            <person name="Simpson J.R."/>
            <person name="Lauterbach L."/>
            <person name="Steele A.D."/>
            <person name="Gui C."/>
            <person name="Meng S."/>
            <person name="Li G."/>
            <person name="Viehrig K."/>
            <person name="Ye F."/>
            <person name="Su P."/>
            <person name="Kiefer A.F."/>
            <person name="Nichols A."/>
            <person name="Cepeda A.J."/>
            <person name="Yan W."/>
            <person name="Fan B."/>
            <person name="Jiang Y."/>
            <person name="Adhikari A."/>
            <person name="Zheng C.-J."/>
            <person name="Schuster L."/>
            <person name="Cowan T.M."/>
            <person name="Smanski M.J."/>
            <person name="Chevrette M.G."/>
            <person name="De Carvalho L.P.S."/>
            <person name="Shen B."/>
        </authorList>
    </citation>
    <scope>NUCLEOTIDE SEQUENCE [LARGE SCALE GENOMIC DNA]</scope>
    <source>
        <strain evidence="2 3">NPDC003040</strain>
    </source>
</reference>
<dbReference type="GO" id="GO:0004386">
    <property type="term" value="F:helicase activity"/>
    <property type="evidence" value="ECO:0007669"/>
    <property type="project" value="UniProtKB-KW"/>
</dbReference>
<name>A0ABW6QTR4_9NOCA</name>
<keyword evidence="3" id="KW-1185">Reference proteome</keyword>
<dbReference type="Gene3D" id="3.40.50.300">
    <property type="entry name" value="P-loop containing nucleotide triphosphate hydrolases"/>
    <property type="match status" value="1"/>
</dbReference>
<dbReference type="SMART" id="SM00382">
    <property type="entry name" value="AAA"/>
    <property type="match status" value="1"/>
</dbReference>
<dbReference type="CDD" id="cd00009">
    <property type="entry name" value="AAA"/>
    <property type="match status" value="1"/>
</dbReference>
<dbReference type="InterPro" id="IPR018647">
    <property type="entry name" value="SLFN_3-like_DNA/RNA_helicase"/>
</dbReference>
<proteinExistence type="predicted"/>
<keyword evidence="2" id="KW-0547">Nucleotide-binding</keyword>
<dbReference type="Pfam" id="PF09848">
    <property type="entry name" value="SLFN-g3_helicase"/>
    <property type="match status" value="1"/>
</dbReference>
<gene>
    <name evidence="2" type="ORF">ACFYV7_17665</name>
</gene>
<dbReference type="EMBL" id="JBIAPI010000003">
    <property type="protein sequence ID" value="MFF3224625.1"/>
    <property type="molecule type" value="Genomic_DNA"/>
</dbReference>
<dbReference type="Proteomes" id="UP001601948">
    <property type="component" value="Unassembled WGS sequence"/>
</dbReference>
<dbReference type="SUPFAM" id="SSF52540">
    <property type="entry name" value="P-loop containing nucleoside triphosphate hydrolases"/>
    <property type="match status" value="1"/>
</dbReference>
<keyword evidence="2" id="KW-0347">Helicase</keyword>
<organism evidence="2 3">
    <name type="scientific">Nocardia suismassiliense</name>
    <dbReference type="NCBI Taxonomy" id="2077092"/>
    <lineage>
        <taxon>Bacteria</taxon>
        <taxon>Bacillati</taxon>
        <taxon>Actinomycetota</taxon>
        <taxon>Actinomycetes</taxon>
        <taxon>Mycobacteriales</taxon>
        <taxon>Nocardiaceae</taxon>
        <taxon>Nocardia</taxon>
    </lineage>
</organism>
<dbReference type="InterPro" id="IPR003593">
    <property type="entry name" value="AAA+_ATPase"/>
</dbReference>
<evidence type="ECO:0000259" key="1">
    <source>
        <dbReference type="SMART" id="SM00382"/>
    </source>
</evidence>
<accession>A0ABW6QTR4</accession>
<evidence type="ECO:0000313" key="2">
    <source>
        <dbReference type="EMBL" id="MFF3224625.1"/>
    </source>
</evidence>
<evidence type="ECO:0000313" key="3">
    <source>
        <dbReference type="Proteomes" id="UP001601948"/>
    </source>
</evidence>
<dbReference type="RefSeq" id="WP_387718584.1">
    <property type="nucleotide sequence ID" value="NZ_JBIAPI010000003.1"/>
</dbReference>
<feature type="domain" description="AAA+ ATPase" evidence="1">
    <location>
        <begin position="258"/>
        <end position="460"/>
    </location>
</feature>